<dbReference type="GO" id="GO:0015918">
    <property type="term" value="P:sterol transport"/>
    <property type="evidence" value="ECO:0007669"/>
    <property type="project" value="TreeGrafter"/>
</dbReference>
<gene>
    <name evidence="2" type="ORF">HNY73_010955</name>
</gene>
<dbReference type="PANTHER" id="PTHR45727">
    <property type="entry name" value="NPC INTRACELLULAR CHOLESTEROL TRANSPORTER 1"/>
    <property type="match status" value="1"/>
</dbReference>
<feature type="transmembrane region" description="Helical" evidence="1">
    <location>
        <begin position="332"/>
        <end position="355"/>
    </location>
</feature>
<comment type="caution">
    <text evidence="2">The sequence shown here is derived from an EMBL/GenBank/DDBJ whole genome shotgun (WGS) entry which is preliminary data.</text>
</comment>
<evidence type="ECO:0000256" key="1">
    <source>
        <dbReference type="SAM" id="Phobius"/>
    </source>
</evidence>
<keyword evidence="1" id="KW-0472">Membrane</keyword>
<dbReference type="Gene3D" id="1.20.1640.10">
    <property type="entry name" value="Multidrug efflux transporter AcrB transmembrane domain"/>
    <property type="match status" value="1"/>
</dbReference>
<proteinExistence type="predicted"/>
<dbReference type="GO" id="GO:0015485">
    <property type="term" value="F:cholesterol binding"/>
    <property type="evidence" value="ECO:0007669"/>
    <property type="project" value="TreeGrafter"/>
</dbReference>
<organism evidence="2 3">
    <name type="scientific">Argiope bruennichi</name>
    <name type="common">Wasp spider</name>
    <name type="synonym">Aranea bruennichi</name>
    <dbReference type="NCBI Taxonomy" id="94029"/>
    <lineage>
        <taxon>Eukaryota</taxon>
        <taxon>Metazoa</taxon>
        <taxon>Ecdysozoa</taxon>
        <taxon>Arthropoda</taxon>
        <taxon>Chelicerata</taxon>
        <taxon>Arachnida</taxon>
        <taxon>Araneae</taxon>
        <taxon>Araneomorphae</taxon>
        <taxon>Entelegynae</taxon>
        <taxon>Araneoidea</taxon>
        <taxon>Araneidae</taxon>
        <taxon>Argiope</taxon>
    </lineage>
</organism>
<dbReference type="GO" id="GO:0042632">
    <property type="term" value="P:cholesterol homeostasis"/>
    <property type="evidence" value="ECO:0007669"/>
    <property type="project" value="TreeGrafter"/>
</dbReference>
<dbReference type="EMBL" id="JABXBU010000030">
    <property type="protein sequence ID" value="KAF8785415.1"/>
    <property type="molecule type" value="Genomic_DNA"/>
</dbReference>
<reference evidence="2" key="1">
    <citation type="journal article" date="2020" name="bioRxiv">
        <title>Chromosome-level reference genome of the European wasp spider Argiope bruennichi: a resource for studies on range expansion and evolutionary adaptation.</title>
        <authorList>
            <person name="Sheffer M.M."/>
            <person name="Hoppe A."/>
            <person name="Krehenwinkel H."/>
            <person name="Uhl G."/>
            <person name="Kuss A.W."/>
            <person name="Jensen L."/>
            <person name="Jensen C."/>
            <person name="Gillespie R.G."/>
            <person name="Hoff K.J."/>
            <person name="Prost S."/>
        </authorList>
    </citation>
    <scope>NUCLEOTIDE SEQUENCE</scope>
</reference>
<accession>A0A8T0F564</accession>
<dbReference type="SUPFAM" id="SSF82866">
    <property type="entry name" value="Multidrug efflux transporter AcrB transmembrane domain"/>
    <property type="match status" value="1"/>
</dbReference>
<protein>
    <submittedName>
        <fullName evidence="2">NPC intracellular cholesterol transporter 1 like protein</fullName>
    </submittedName>
</protein>
<sequence length="387" mass="44212">MPEDSYMLNYFQYLSKYLSVGPPVYFVVTDGYNYSDQNSQNRICASHGCDEDSMMVQLKWMADRSNRTYIALRPVSWLDTYFEYMHSPSCCFHMNNTHCPAESRRKECQSCSLPRSQRPLGDVFNKNLRNFLQEIPSQTCSKGGRAQFGSAVELKYSDKGASVGATNFMTYHTILKTSKDFYEALRWSRKISGWLTEKIQTNSSSNVRVFPYSIVHPFFEQYLTMWPNTSTPIFHFSHLYCDISFSWPGFLFSIHRCNNNSKDFGVGISVEFCSHLTHSFAISPEPTRVKRAQSALQKMGSSILSGITLTDCGILVLAFAKSQIFQIFYFRMYVGIIAFGTLHSLIFLPVLLSLIGPPVNKQKMYDHIHLQDIASQSRISQANDASM</sequence>
<evidence type="ECO:0000313" key="3">
    <source>
        <dbReference type="Proteomes" id="UP000807504"/>
    </source>
</evidence>
<dbReference type="PANTHER" id="PTHR45727:SF2">
    <property type="entry name" value="NPC INTRACELLULAR CHOLESTEROL TRANSPORTER 1"/>
    <property type="match status" value="1"/>
</dbReference>
<keyword evidence="1" id="KW-1133">Transmembrane helix</keyword>
<keyword evidence="1" id="KW-0812">Transmembrane</keyword>
<dbReference type="GO" id="GO:0005886">
    <property type="term" value="C:plasma membrane"/>
    <property type="evidence" value="ECO:0007669"/>
    <property type="project" value="TreeGrafter"/>
</dbReference>
<evidence type="ECO:0000313" key="2">
    <source>
        <dbReference type="EMBL" id="KAF8785415.1"/>
    </source>
</evidence>
<reference evidence="2" key="2">
    <citation type="submission" date="2020-06" db="EMBL/GenBank/DDBJ databases">
        <authorList>
            <person name="Sheffer M."/>
        </authorList>
    </citation>
    <scope>NUCLEOTIDE SEQUENCE</scope>
</reference>
<dbReference type="Proteomes" id="UP000807504">
    <property type="component" value="Unassembled WGS sequence"/>
</dbReference>
<keyword evidence="3" id="KW-1185">Reference proteome</keyword>
<dbReference type="AlphaFoldDB" id="A0A8T0F564"/>
<name>A0A8T0F564_ARGBR</name>
<dbReference type="GO" id="GO:0030299">
    <property type="term" value="P:intestinal cholesterol absorption"/>
    <property type="evidence" value="ECO:0007669"/>
    <property type="project" value="TreeGrafter"/>
</dbReference>